<evidence type="ECO:0000313" key="2">
    <source>
        <dbReference type="Proteomes" id="UP000689195"/>
    </source>
</evidence>
<protein>
    <submittedName>
        <fullName evidence="1">Uncharacterized protein</fullName>
    </submittedName>
</protein>
<organism evidence="1 2">
    <name type="scientific">Paramecium pentaurelia</name>
    <dbReference type="NCBI Taxonomy" id="43138"/>
    <lineage>
        <taxon>Eukaryota</taxon>
        <taxon>Sar</taxon>
        <taxon>Alveolata</taxon>
        <taxon>Ciliophora</taxon>
        <taxon>Intramacronucleata</taxon>
        <taxon>Oligohymenophorea</taxon>
        <taxon>Peniculida</taxon>
        <taxon>Parameciidae</taxon>
        <taxon>Paramecium</taxon>
    </lineage>
</organism>
<dbReference type="AlphaFoldDB" id="A0A8S1WHS8"/>
<dbReference type="Proteomes" id="UP000689195">
    <property type="component" value="Unassembled WGS sequence"/>
</dbReference>
<gene>
    <name evidence="1" type="ORF">PPENT_87.1.T0910047</name>
</gene>
<dbReference type="EMBL" id="CAJJDO010000091">
    <property type="protein sequence ID" value="CAD8188255.1"/>
    <property type="molecule type" value="Genomic_DNA"/>
</dbReference>
<proteinExistence type="predicted"/>
<reference evidence="1" key="1">
    <citation type="submission" date="2021-01" db="EMBL/GenBank/DDBJ databases">
        <authorList>
            <consortium name="Genoscope - CEA"/>
            <person name="William W."/>
        </authorList>
    </citation>
    <scope>NUCLEOTIDE SEQUENCE</scope>
</reference>
<keyword evidence="2" id="KW-1185">Reference proteome</keyword>
<sequence length="140" mass="16869">MENFELAQDMIKQIKRINIVQDQIKMIQMKLLKEKEYYNDIKLKFITKKKVVGFYFYLIVSLYSIKLREDRGQDNIYYIKIRQSFSIQSILNYNNEINQFISINGKIVYLNIYRIEGKGKALVAQIDQKFDINDNFYLLI</sequence>
<evidence type="ECO:0000313" key="1">
    <source>
        <dbReference type="EMBL" id="CAD8188255.1"/>
    </source>
</evidence>
<name>A0A8S1WHS8_9CILI</name>
<accession>A0A8S1WHS8</accession>
<comment type="caution">
    <text evidence="1">The sequence shown here is derived from an EMBL/GenBank/DDBJ whole genome shotgun (WGS) entry which is preliminary data.</text>
</comment>